<proteinExistence type="predicted"/>
<reference evidence="1" key="2">
    <citation type="journal article" date="2023" name="Front Nutr">
        <title>Lactiplantibacillus pentosus P2020 protects the hyperuricemia and renal inflammation in mice.</title>
        <authorList>
            <person name="Wang Z."/>
            <person name="Song L."/>
            <person name="Li X."/>
            <person name="Xiao Y."/>
            <person name="Huang Y."/>
            <person name="Zhang Y."/>
            <person name="Li J."/>
            <person name="Li M."/>
            <person name="Ren Z."/>
        </authorList>
    </citation>
    <scope>NUCLEOTIDE SEQUENCE</scope>
    <source>
        <strain evidence="1">P2000</strain>
    </source>
</reference>
<dbReference type="EMBL" id="JAVLAQ010000001">
    <property type="protein sequence ID" value="MDT6989222.1"/>
    <property type="molecule type" value="Genomic_DNA"/>
</dbReference>
<protein>
    <submittedName>
        <fullName evidence="2">AbrB/MazE/SpoVT family DNA-binding domain-containing protein</fullName>
    </submittedName>
</protein>
<evidence type="ECO:0000313" key="1">
    <source>
        <dbReference type="EMBL" id="MDF2313574.1"/>
    </source>
</evidence>
<dbReference type="GO" id="GO:0003677">
    <property type="term" value="F:DNA binding"/>
    <property type="evidence" value="ECO:0007669"/>
    <property type="project" value="UniProtKB-KW"/>
</dbReference>
<dbReference type="SUPFAM" id="SSF89447">
    <property type="entry name" value="AbrB/MazE/MraZ-like"/>
    <property type="match status" value="1"/>
</dbReference>
<reference evidence="1" key="1">
    <citation type="submission" date="2022-11" db="EMBL/GenBank/DDBJ databases">
        <authorList>
            <person name="Wang Z."/>
        </authorList>
    </citation>
    <scope>NUCLEOTIDE SEQUENCE</scope>
    <source>
        <strain evidence="1">P2000</strain>
    </source>
</reference>
<dbReference type="AlphaFoldDB" id="A0AAW8VUK0"/>
<dbReference type="Proteomes" id="UP001151834">
    <property type="component" value="Unassembled WGS sequence"/>
</dbReference>
<evidence type="ECO:0000313" key="2">
    <source>
        <dbReference type="EMBL" id="MDT6989222.1"/>
    </source>
</evidence>
<comment type="caution">
    <text evidence="2">The sequence shown here is derived from an EMBL/GenBank/DDBJ whole genome shotgun (WGS) entry which is preliminary data.</text>
</comment>
<dbReference type="RefSeq" id="WP_050340291.1">
    <property type="nucleotide sequence ID" value="NZ_BJZC01000007.1"/>
</dbReference>
<reference evidence="2" key="3">
    <citation type="submission" date="2023-08" db="EMBL/GenBank/DDBJ databases">
        <authorList>
            <person name="Page C.A."/>
            <person name="Perez-Diaz I.M."/>
        </authorList>
    </citation>
    <scope>NUCLEOTIDE SEQUENCE</scope>
    <source>
        <strain evidence="2">7.8.46</strain>
    </source>
</reference>
<dbReference type="Proteomes" id="UP001267003">
    <property type="component" value="Unassembled WGS sequence"/>
</dbReference>
<accession>A0AAW8VUK0</accession>
<organism evidence="2 3">
    <name type="scientific">Lactiplantibacillus pentosus</name>
    <name type="common">Lactobacillus pentosus</name>
    <dbReference type="NCBI Taxonomy" id="1589"/>
    <lineage>
        <taxon>Bacteria</taxon>
        <taxon>Bacillati</taxon>
        <taxon>Bacillota</taxon>
        <taxon>Bacilli</taxon>
        <taxon>Lactobacillales</taxon>
        <taxon>Lactobacillaceae</taxon>
        <taxon>Lactiplantibacillus</taxon>
    </lineage>
</organism>
<name>A0AAW8VUK0_LACPE</name>
<evidence type="ECO:0000313" key="3">
    <source>
        <dbReference type="Proteomes" id="UP001267003"/>
    </source>
</evidence>
<gene>
    <name evidence="1" type="ORF">OOJ94_12145</name>
    <name evidence="2" type="ORF">RI536_03790</name>
</gene>
<keyword evidence="2" id="KW-0238">DNA-binding</keyword>
<dbReference type="EMBL" id="JAPEQV010000015">
    <property type="protein sequence ID" value="MDF2313574.1"/>
    <property type="molecule type" value="Genomic_DNA"/>
</dbReference>
<dbReference type="InterPro" id="IPR037914">
    <property type="entry name" value="SpoVT-AbrB_sf"/>
</dbReference>
<sequence length="72" mass="8273">MEVKIRQIGHDVGVVLPAALGLTVGDRYELHQMDDTLVLTPVHQGLFANPADWVGFRNRISQEDREWDRFEN</sequence>
<dbReference type="GeneID" id="49394969"/>